<dbReference type="GO" id="GO:0006351">
    <property type="term" value="P:DNA-templated transcription"/>
    <property type="evidence" value="ECO:0007669"/>
    <property type="project" value="TreeGrafter"/>
</dbReference>
<keyword evidence="2" id="KW-0805">Transcription regulation</keyword>
<dbReference type="SUPFAM" id="SSF46785">
    <property type="entry name" value="Winged helix' DNA-binding domain"/>
    <property type="match status" value="1"/>
</dbReference>
<dbReference type="InterPro" id="IPR036388">
    <property type="entry name" value="WH-like_DNA-bd_sf"/>
</dbReference>
<comment type="similarity">
    <text evidence="1">Belongs to the LysR transcriptional regulatory family.</text>
</comment>
<evidence type="ECO:0000256" key="1">
    <source>
        <dbReference type="ARBA" id="ARBA00009437"/>
    </source>
</evidence>
<dbReference type="InterPro" id="IPR058163">
    <property type="entry name" value="LysR-type_TF_proteobact-type"/>
</dbReference>
<keyword evidence="3" id="KW-0238">DNA-binding</keyword>
<dbReference type="InterPro" id="IPR005119">
    <property type="entry name" value="LysR_subst-bd"/>
</dbReference>
<evidence type="ECO:0000256" key="3">
    <source>
        <dbReference type="ARBA" id="ARBA00023125"/>
    </source>
</evidence>
<dbReference type="Gene3D" id="1.10.10.10">
    <property type="entry name" value="Winged helix-like DNA-binding domain superfamily/Winged helix DNA-binding domain"/>
    <property type="match status" value="1"/>
</dbReference>
<sequence>MDKFGAMRILCRVVDLGSFSQAANSLGVPSTRISQLVSDLESELGVRLLQRSTRVMKLTVDGAAYVERCRQILDDVDELEASMSGAVSAPKGYLRVDAQTSICRWLLAPRLTEFRRRYPMIQLHLGVYDRARHLLENGIDCAIRSGHLNDSSLIARHLMDVSFQLYASPGYLERFGVLDSPGRLEQADLLGWFNSESNAAKPWCLYSEDVEYDLKKSPGLVFDDPESAVSAALEGGGITLSPRFAVDSHIAQGQLVPVLPAWHFMAQPVHIVYPTSRHLSARVRAFVDWAVEVMCPDGAFPRPALARSQQAPDRRPG</sequence>
<dbReference type="InterPro" id="IPR036390">
    <property type="entry name" value="WH_DNA-bd_sf"/>
</dbReference>
<dbReference type="PANTHER" id="PTHR30537">
    <property type="entry name" value="HTH-TYPE TRANSCRIPTIONAL REGULATOR"/>
    <property type="match status" value="1"/>
</dbReference>
<dbReference type="SUPFAM" id="SSF53850">
    <property type="entry name" value="Periplasmic binding protein-like II"/>
    <property type="match status" value="1"/>
</dbReference>
<dbReference type="AlphaFoldDB" id="A0A653B9P3"/>
<dbReference type="EMBL" id="LR130779">
    <property type="protein sequence ID" value="VDN65388.1"/>
    <property type="molecule type" value="Genomic_DNA"/>
</dbReference>
<reference evidence="5" key="1">
    <citation type="submission" date="2018-11" db="EMBL/GenBank/DDBJ databases">
        <authorList>
            <consortium name="Genoscope - CEA"/>
            <person name="William W."/>
        </authorList>
    </citation>
    <scope>NUCLEOTIDE SEQUENCE [LARGE SCALE GENOMIC DNA]</scope>
    <source>
        <strain evidence="5">T9AD</strain>
    </source>
</reference>
<dbReference type="Gene3D" id="3.40.190.290">
    <property type="match status" value="1"/>
</dbReference>
<keyword evidence="4" id="KW-0804">Transcription</keyword>
<dbReference type="PANTHER" id="PTHR30537:SF17">
    <property type="entry name" value="LYSR-FAMILY REGULATORY PROTEIN"/>
    <property type="match status" value="1"/>
</dbReference>
<dbReference type="PROSITE" id="PS50931">
    <property type="entry name" value="HTH_LYSR"/>
    <property type="match status" value="1"/>
</dbReference>
<organism evidence="5">
    <name type="scientific">Ectopseudomonas oleovorans</name>
    <name type="common">Pseudomonas oleovorans</name>
    <dbReference type="NCBI Taxonomy" id="301"/>
    <lineage>
        <taxon>Bacteria</taxon>
        <taxon>Pseudomonadati</taxon>
        <taxon>Pseudomonadota</taxon>
        <taxon>Gammaproteobacteria</taxon>
        <taxon>Pseudomonadales</taxon>
        <taxon>Pseudomonadaceae</taxon>
        <taxon>Ectopseudomonas</taxon>
    </lineage>
</organism>
<evidence type="ECO:0000313" key="5">
    <source>
        <dbReference type="EMBL" id="VDN65388.1"/>
    </source>
</evidence>
<accession>A0A653B9P3</accession>
<protein>
    <submittedName>
        <fullName evidence="5">LysR family transcriptional regulator</fullName>
    </submittedName>
</protein>
<evidence type="ECO:0000256" key="2">
    <source>
        <dbReference type="ARBA" id="ARBA00023015"/>
    </source>
</evidence>
<dbReference type="InterPro" id="IPR000847">
    <property type="entry name" value="LysR_HTH_N"/>
</dbReference>
<dbReference type="OrthoDB" id="9786526at2"/>
<evidence type="ECO:0000256" key="4">
    <source>
        <dbReference type="ARBA" id="ARBA00023163"/>
    </source>
</evidence>
<dbReference type="GO" id="GO:0043565">
    <property type="term" value="F:sequence-specific DNA binding"/>
    <property type="evidence" value="ECO:0007669"/>
    <property type="project" value="TreeGrafter"/>
</dbReference>
<dbReference type="GO" id="GO:0003700">
    <property type="term" value="F:DNA-binding transcription factor activity"/>
    <property type="evidence" value="ECO:0007669"/>
    <property type="project" value="InterPro"/>
</dbReference>
<gene>
    <name evidence="5" type="ORF">POT9AD_4413</name>
</gene>
<dbReference type="FunFam" id="1.10.10.10:FF:000001">
    <property type="entry name" value="LysR family transcriptional regulator"/>
    <property type="match status" value="1"/>
</dbReference>
<proteinExistence type="inferred from homology"/>
<dbReference type="Pfam" id="PF00126">
    <property type="entry name" value="HTH_1"/>
    <property type="match status" value="1"/>
</dbReference>
<dbReference type="Pfam" id="PF03466">
    <property type="entry name" value="LysR_substrate"/>
    <property type="match status" value="1"/>
</dbReference>
<name>A0A653B9P3_ECTOL</name>